<evidence type="ECO:0008006" key="3">
    <source>
        <dbReference type="Google" id="ProtNLM"/>
    </source>
</evidence>
<proteinExistence type="predicted"/>
<organism evidence="1 2">
    <name type="scientific">Bradyrhizobium aeschynomenes</name>
    <dbReference type="NCBI Taxonomy" id="2734909"/>
    <lineage>
        <taxon>Bacteria</taxon>
        <taxon>Pseudomonadati</taxon>
        <taxon>Pseudomonadota</taxon>
        <taxon>Alphaproteobacteria</taxon>
        <taxon>Hyphomicrobiales</taxon>
        <taxon>Nitrobacteraceae</taxon>
        <taxon>Bradyrhizobium</taxon>
    </lineage>
</organism>
<evidence type="ECO:0000313" key="1">
    <source>
        <dbReference type="EMBL" id="NPU64422.1"/>
    </source>
</evidence>
<dbReference type="EMBL" id="JABFDN010000001">
    <property type="protein sequence ID" value="NPU64422.1"/>
    <property type="molecule type" value="Genomic_DNA"/>
</dbReference>
<name>A0ABX2CAX2_9BRAD</name>
<keyword evidence="2" id="KW-1185">Reference proteome</keyword>
<dbReference type="Proteomes" id="UP000886476">
    <property type="component" value="Unassembled WGS sequence"/>
</dbReference>
<comment type="caution">
    <text evidence="1">The sequence shown here is derived from an EMBL/GenBank/DDBJ whole genome shotgun (WGS) entry which is preliminary data.</text>
</comment>
<sequence length="78" mass="8709">MTRMKSRKLTDVLERVEAWPAELQNELALDLEAAVTGGEDQPSDRELTGIDRGLRAANEGRFASEDDVEAAFAKFRSR</sequence>
<accession>A0ABX2CAX2</accession>
<gene>
    <name evidence="1" type="ORF">HL667_05375</name>
</gene>
<protein>
    <recommendedName>
        <fullName evidence="3">Addiction module antitoxin RelB</fullName>
    </recommendedName>
</protein>
<reference evidence="1" key="1">
    <citation type="submission" date="2020-05" db="EMBL/GenBank/DDBJ databases">
        <title>Nod-independent and nitrogen-fixing Bradyrhizobium aeschynomene sp. nov. isolated from nodules of Aeschynomene indica.</title>
        <authorList>
            <person name="Zhang Z."/>
        </authorList>
    </citation>
    <scope>NUCLEOTIDE SEQUENCE</scope>
    <source>
        <strain evidence="1">83012</strain>
    </source>
</reference>
<evidence type="ECO:0000313" key="2">
    <source>
        <dbReference type="Proteomes" id="UP000886476"/>
    </source>
</evidence>